<comment type="caution">
    <text evidence="2">The sequence shown here is derived from an EMBL/GenBank/DDBJ whole genome shotgun (WGS) entry which is preliminary data.</text>
</comment>
<evidence type="ECO:0000313" key="2">
    <source>
        <dbReference type="EMBL" id="TKC92716.1"/>
    </source>
</evidence>
<gene>
    <name evidence="2" type="ORF">FAZ69_01595</name>
</gene>
<dbReference type="EMBL" id="SWJE01000001">
    <property type="protein sequence ID" value="TKC92716.1"/>
    <property type="molecule type" value="Genomic_DNA"/>
</dbReference>
<name>A0A4U1IG19_9BURK</name>
<evidence type="ECO:0000313" key="3">
    <source>
        <dbReference type="Proteomes" id="UP000305539"/>
    </source>
</evidence>
<dbReference type="OrthoDB" id="193535at2"/>
<reference evidence="2 3" key="1">
    <citation type="submission" date="2019-04" db="EMBL/GenBank/DDBJ databases">
        <title>Trinickia sp. 7GSK02, isolated from subtropical forest soil.</title>
        <authorList>
            <person name="Gao Z.-H."/>
            <person name="Qiu L.-H."/>
        </authorList>
    </citation>
    <scope>NUCLEOTIDE SEQUENCE [LARGE SCALE GENOMIC DNA]</scope>
    <source>
        <strain evidence="2 3">7GSK02</strain>
    </source>
</reference>
<feature type="chain" id="PRO_5021034398" evidence="1">
    <location>
        <begin position="33"/>
        <end position="179"/>
    </location>
</feature>
<dbReference type="AlphaFoldDB" id="A0A4U1IG19"/>
<dbReference type="InterPro" id="IPR021851">
    <property type="entry name" value="DUF3455"/>
</dbReference>
<dbReference type="Proteomes" id="UP000305539">
    <property type="component" value="Unassembled WGS sequence"/>
</dbReference>
<evidence type="ECO:0000256" key="1">
    <source>
        <dbReference type="SAM" id="SignalP"/>
    </source>
</evidence>
<accession>A0A4U1IG19</accession>
<keyword evidence="1" id="KW-0732">Signal</keyword>
<feature type="signal peptide" evidence="1">
    <location>
        <begin position="1"/>
        <end position="32"/>
    </location>
</feature>
<proteinExistence type="predicted"/>
<organism evidence="2 3">
    <name type="scientific">Trinickia terrae</name>
    <dbReference type="NCBI Taxonomy" id="2571161"/>
    <lineage>
        <taxon>Bacteria</taxon>
        <taxon>Pseudomonadati</taxon>
        <taxon>Pseudomonadota</taxon>
        <taxon>Betaproteobacteria</taxon>
        <taxon>Burkholderiales</taxon>
        <taxon>Burkholderiaceae</taxon>
        <taxon>Trinickia</taxon>
    </lineage>
</organism>
<sequence length="179" mass="18615">MLRTVGRAVRRLAGSALAIAISGGFAALPANAQTPVPAELQPPGAPRVVASLTASGAQVYVCKRDANNQLAWTFQAPQADLYDASGKLAVKHGAGPSWEAMDGSKITGKVMQHAANPDDADAIPMLLLQATDAGKPGLLSEVHYVQRLSTHGGAAPAEACKQEGQTGRSPYIARYVFLE</sequence>
<dbReference type="Pfam" id="PF11937">
    <property type="entry name" value="DUF3455"/>
    <property type="match status" value="1"/>
</dbReference>
<keyword evidence="3" id="KW-1185">Reference proteome</keyword>
<dbReference type="PANTHER" id="PTHR35567:SF1">
    <property type="entry name" value="CONSERVED FUNGAL PROTEIN (AFU_ORTHOLOGUE AFUA_1G14230)"/>
    <property type="match status" value="1"/>
</dbReference>
<dbReference type="PANTHER" id="PTHR35567">
    <property type="entry name" value="MALATE DEHYDROGENASE (AFU_ORTHOLOGUE AFUA_2G13800)"/>
    <property type="match status" value="1"/>
</dbReference>
<protein>
    <submittedName>
        <fullName evidence="2">DUF3455 domain-containing protein</fullName>
    </submittedName>
</protein>